<name>A0ABV6RD98_9MICO</name>
<dbReference type="Gene3D" id="1.10.287.130">
    <property type="match status" value="1"/>
</dbReference>
<keyword evidence="7" id="KW-0418">Kinase</keyword>
<dbReference type="PANTHER" id="PTHR45436">
    <property type="entry name" value="SENSOR HISTIDINE KINASE YKOH"/>
    <property type="match status" value="1"/>
</dbReference>
<keyword evidence="6 11" id="KW-0812">Transmembrane</keyword>
<dbReference type="SMART" id="SM00388">
    <property type="entry name" value="HisKA"/>
    <property type="match status" value="1"/>
</dbReference>
<organism evidence="14 15">
    <name type="scientific">Brachybacterium hainanense</name>
    <dbReference type="NCBI Taxonomy" id="1541174"/>
    <lineage>
        <taxon>Bacteria</taxon>
        <taxon>Bacillati</taxon>
        <taxon>Actinomycetota</taxon>
        <taxon>Actinomycetes</taxon>
        <taxon>Micrococcales</taxon>
        <taxon>Dermabacteraceae</taxon>
        <taxon>Brachybacterium</taxon>
    </lineage>
</organism>
<dbReference type="Proteomes" id="UP001589793">
    <property type="component" value="Unassembled WGS sequence"/>
</dbReference>
<dbReference type="SUPFAM" id="SSF158472">
    <property type="entry name" value="HAMP domain-like"/>
    <property type="match status" value="1"/>
</dbReference>
<evidence type="ECO:0000259" key="13">
    <source>
        <dbReference type="PROSITE" id="PS50885"/>
    </source>
</evidence>
<keyword evidence="9" id="KW-0902">Two-component regulatory system</keyword>
<comment type="subcellular location">
    <subcellularLocation>
        <location evidence="2">Cell membrane</location>
    </subcellularLocation>
</comment>
<keyword evidence="10 11" id="KW-0472">Membrane</keyword>
<evidence type="ECO:0000256" key="10">
    <source>
        <dbReference type="ARBA" id="ARBA00023136"/>
    </source>
</evidence>
<dbReference type="SMART" id="SM00387">
    <property type="entry name" value="HATPase_c"/>
    <property type="match status" value="1"/>
</dbReference>
<evidence type="ECO:0000256" key="11">
    <source>
        <dbReference type="SAM" id="Phobius"/>
    </source>
</evidence>
<dbReference type="InterPro" id="IPR036890">
    <property type="entry name" value="HATPase_C_sf"/>
</dbReference>
<dbReference type="Pfam" id="PF00512">
    <property type="entry name" value="HisKA"/>
    <property type="match status" value="1"/>
</dbReference>
<dbReference type="EMBL" id="JBHLSV010000014">
    <property type="protein sequence ID" value="MFC0674731.1"/>
    <property type="molecule type" value="Genomic_DNA"/>
</dbReference>
<sequence length="504" mass="54806">MNGGAEEIDEMLEESGEARRRPRISVRLRILQAVLLVAALGMIVAGGTSYLIARQQTQADVYGALRQEAEEFRSSTRVATEEGTGLSITTLSDLLQYSIKTTYPNDDEAVLGIIDGRVRWVPGSDDPGYQRSIEQDAELIAAAASVAPGQSPGVYRISTPSHRDLAYISVPVQLEGSSELGHYVTAVDMTTAFDSLNRAYLAYAGVAAATLLLLGLVGHGVVGRVLAPLRALRTTAQRISEADLGDRIPADQLSSRDEVSDLGRTMNAMLDRLATSFDSQRRFLDDVGHELRTPITIIQGHQELMDVTDPAEVRDARQVTLEELGRMERLVDDLLLLAKSRRPDFVRPAEVDVDEMLVSVLERVTALGERTWTLDSSDGGSWVLDRQRIEQALVQLVSNALRFTEPGAVIALGARRRAGSLRIWVRDEGSGIDPAERDRIFARHATSPAGGVEHPQGMGLGLAIVTAILEAHDGSIELDSVPGRGSRFTMVVPDAEEETAWPRS</sequence>
<protein>
    <recommendedName>
        <fullName evidence="3">histidine kinase</fullName>
        <ecNumber evidence="3">2.7.13.3</ecNumber>
    </recommendedName>
</protein>
<dbReference type="InterPro" id="IPR005467">
    <property type="entry name" value="His_kinase_dom"/>
</dbReference>
<dbReference type="InterPro" id="IPR036097">
    <property type="entry name" value="HisK_dim/P_sf"/>
</dbReference>
<evidence type="ECO:0000256" key="7">
    <source>
        <dbReference type="ARBA" id="ARBA00022777"/>
    </source>
</evidence>
<evidence type="ECO:0000256" key="1">
    <source>
        <dbReference type="ARBA" id="ARBA00000085"/>
    </source>
</evidence>
<dbReference type="SUPFAM" id="SSF55874">
    <property type="entry name" value="ATPase domain of HSP90 chaperone/DNA topoisomerase II/histidine kinase"/>
    <property type="match status" value="1"/>
</dbReference>
<evidence type="ECO:0000256" key="3">
    <source>
        <dbReference type="ARBA" id="ARBA00012438"/>
    </source>
</evidence>
<feature type="domain" description="Histidine kinase" evidence="12">
    <location>
        <begin position="286"/>
        <end position="496"/>
    </location>
</feature>
<keyword evidence="4" id="KW-0597">Phosphoprotein</keyword>
<dbReference type="RefSeq" id="WP_376981096.1">
    <property type="nucleotide sequence ID" value="NZ_JBHLSV010000014.1"/>
</dbReference>
<evidence type="ECO:0000313" key="15">
    <source>
        <dbReference type="Proteomes" id="UP001589793"/>
    </source>
</evidence>
<dbReference type="PROSITE" id="PS50109">
    <property type="entry name" value="HIS_KIN"/>
    <property type="match status" value="1"/>
</dbReference>
<evidence type="ECO:0000256" key="5">
    <source>
        <dbReference type="ARBA" id="ARBA00022679"/>
    </source>
</evidence>
<keyword evidence="15" id="KW-1185">Reference proteome</keyword>
<dbReference type="InterPro" id="IPR003594">
    <property type="entry name" value="HATPase_dom"/>
</dbReference>
<dbReference type="PRINTS" id="PR00344">
    <property type="entry name" value="BCTRLSENSOR"/>
</dbReference>
<comment type="catalytic activity">
    <reaction evidence="1">
        <text>ATP + protein L-histidine = ADP + protein N-phospho-L-histidine.</text>
        <dbReference type="EC" id="2.7.13.3"/>
    </reaction>
</comment>
<evidence type="ECO:0000259" key="12">
    <source>
        <dbReference type="PROSITE" id="PS50109"/>
    </source>
</evidence>
<evidence type="ECO:0000256" key="9">
    <source>
        <dbReference type="ARBA" id="ARBA00023012"/>
    </source>
</evidence>
<gene>
    <name evidence="14" type="ORF">ACFFF6_12255</name>
</gene>
<dbReference type="PROSITE" id="PS50885">
    <property type="entry name" value="HAMP"/>
    <property type="match status" value="1"/>
</dbReference>
<dbReference type="SMART" id="SM00304">
    <property type="entry name" value="HAMP"/>
    <property type="match status" value="1"/>
</dbReference>
<dbReference type="Pfam" id="PF00672">
    <property type="entry name" value="HAMP"/>
    <property type="match status" value="1"/>
</dbReference>
<feature type="transmembrane region" description="Helical" evidence="11">
    <location>
        <begin position="200"/>
        <end position="222"/>
    </location>
</feature>
<comment type="caution">
    <text evidence="14">The sequence shown here is derived from an EMBL/GenBank/DDBJ whole genome shotgun (WGS) entry which is preliminary data.</text>
</comment>
<keyword evidence="14" id="KW-0547">Nucleotide-binding</keyword>
<accession>A0ABV6RD98</accession>
<dbReference type="InterPro" id="IPR004358">
    <property type="entry name" value="Sig_transdc_His_kin-like_C"/>
</dbReference>
<evidence type="ECO:0000256" key="6">
    <source>
        <dbReference type="ARBA" id="ARBA00022692"/>
    </source>
</evidence>
<keyword evidence="8 11" id="KW-1133">Transmembrane helix</keyword>
<dbReference type="InterPro" id="IPR003661">
    <property type="entry name" value="HisK_dim/P_dom"/>
</dbReference>
<dbReference type="EC" id="2.7.13.3" evidence="3"/>
<proteinExistence type="predicted"/>
<feature type="domain" description="HAMP" evidence="13">
    <location>
        <begin position="223"/>
        <end position="278"/>
    </location>
</feature>
<evidence type="ECO:0000313" key="14">
    <source>
        <dbReference type="EMBL" id="MFC0674731.1"/>
    </source>
</evidence>
<feature type="transmembrane region" description="Helical" evidence="11">
    <location>
        <begin position="30"/>
        <end position="52"/>
    </location>
</feature>
<keyword evidence="5" id="KW-0808">Transferase</keyword>
<reference evidence="14 15" key="1">
    <citation type="submission" date="2024-09" db="EMBL/GenBank/DDBJ databases">
        <authorList>
            <person name="Sun Q."/>
            <person name="Mori K."/>
        </authorList>
    </citation>
    <scope>NUCLEOTIDE SEQUENCE [LARGE SCALE GENOMIC DNA]</scope>
    <source>
        <strain evidence="14 15">CICC 10874</strain>
    </source>
</reference>
<evidence type="ECO:0000256" key="2">
    <source>
        <dbReference type="ARBA" id="ARBA00004236"/>
    </source>
</evidence>
<dbReference type="CDD" id="cd06225">
    <property type="entry name" value="HAMP"/>
    <property type="match status" value="1"/>
</dbReference>
<dbReference type="Pfam" id="PF02518">
    <property type="entry name" value="HATPase_c"/>
    <property type="match status" value="1"/>
</dbReference>
<dbReference type="GO" id="GO:0005524">
    <property type="term" value="F:ATP binding"/>
    <property type="evidence" value="ECO:0007669"/>
    <property type="project" value="UniProtKB-KW"/>
</dbReference>
<evidence type="ECO:0000256" key="4">
    <source>
        <dbReference type="ARBA" id="ARBA00022553"/>
    </source>
</evidence>
<evidence type="ECO:0000256" key="8">
    <source>
        <dbReference type="ARBA" id="ARBA00022989"/>
    </source>
</evidence>
<dbReference type="PANTHER" id="PTHR45436:SF5">
    <property type="entry name" value="SENSOR HISTIDINE KINASE TRCS"/>
    <property type="match status" value="1"/>
</dbReference>
<dbReference type="InterPro" id="IPR003660">
    <property type="entry name" value="HAMP_dom"/>
</dbReference>
<dbReference type="SUPFAM" id="SSF47384">
    <property type="entry name" value="Homodimeric domain of signal transducing histidine kinase"/>
    <property type="match status" value="1"/>
</dbReference>
<dbReference type="InterPro" id="IPR050428">
    <property type="entry name" value="TCS_sensor_his_kinase"/>
</dbReference>
<dbReference type="Gene3D" id="3.30.565.10">
    <property type="entry name" value="Histidine kinase-like ATPase, C-terminal domain"/>
    <property type="match status" value="1"/>
</dbReference>
<keyword evidence="14" id="KW-0067">ATP-binding</keyword>
<dbReference type="CDD" id="cd00082">
    <property type="entry name" value="HisKA"/>
    <property type="match status" value="1"/>
</dbReference>
<dbReference type="Gene3D" id="6.10.340.10">
    <property type="match status" value="1"/>
</dbReference>